<keyword evidence="6 7" id="KW-0326">Glycosidase</keyword>
<dbReference type="EC" id="3.2.1.28" evidence="3 7"/>
<dbReference type="InterPro" id="IPR018232">
    <property type="entry name" value="Glyco_hydro_37_CS"/>
</dbReference>
<evidence type="ECO:0000256" key="4">
    <source>
        <dbReference type="ARBA" id="ARBA00019905"/>
    </source>
</evidence>
<evidence type="ECO:0000256" key="5">
    <source>
        <dbReference type="ARBA" id="ARBA00022801"/>
    </source>
</evidence>
<comment type="similarity">
    <text evidence="2 7">Belongs to the glycosyl hydrolase 37 family.</text>
</comment>
<evidence type="ECO:0000256" key="3">
    <source>
        <dbReference type="ARBA" id="ARBA00012757"/>
    </source>
</evidence>
<dbReference type="InterPro" id="IPR012341">
    <property type="entry name" value="6hp_glycosidase-like_sf"/>
</dbReference>
<accession>A0A6L2PB47</accession>
<keyword evidence="9" id="KW-1185">Reference proteome</keyword>
<dbReference type="InterPro" id="IPR001661">
    <property type="entry name" value="Glyco_hydro_37"/>
</dbReference>
<dbReference type="PANTHER" id="PTHR23403">
    <property type="entry name" value="TREHALASE"/>
    <property type="match status" value="1"/>
</dbReference>
<dbReference type="PROSITE" id="PS00928">
    <property type="entry name" value="TREHALASE_2"/>
    <property type="match status" value="1"/>
</dbReference>
<dbReference type="InterPro" id="IPR008928">
    <property type="entry name" value="6-hairpin_glycosidase_sf"/>
</dbReference>
<dbReference type="PRINTS" id="PR00744">
    <property type="entry name" value="GLHYDRLASE37"/>
</dbReference>
<comment type="catalytic activity">
    <reaction evidence="1 7">
        <text>alpha,alpha-trehalose + H2O = alpha-D-glucose + beta-D-glucose</text>
        <dbReference type="Rhea" id="RHEA:32675"/>
        <dbReference type="ChEBI" id="CHEBI:15377"/>
        <dbReference type="ChEBI" id="CHEBI:15903"/>
        <dbReference type="ChEBI" id="CHEBI:16551"/>
        <dbReference type="ChEBI" id="CHEBI:17925"/>
        <dbReference type="EC" id="3.2.1.28"/>
    </reaction>
</comment>
<evidence type="ECO:0000256" key="6">
    <source>
        <dbReference type="ARBA" id="ARBA00023295"/>
    </source>
</evidence>
<dbReference type="OrthoDB" id="3542292at2759"/>
<protein>
    <recommendedName>
        <fullName evidence="4 7">Trehalase</fullName>
        <ecNumber evidence="3 7">3.2.1.28</ecNumber>
    </recommendedName>
    <alternativeName>
        <fullName evidence="7">Alpha-trehalose glucohydrolase</fullName>
    </alternativeName>
</protein>
<dbReference type="Gene3D" id="1.50.10.10">
    <property type="match status" value="1"/>
</dbReference>
<evidence type="ECO:0000256" key="7">
    <source>
        <dbReference type="RuleBase" id="RU361180"/>
    </source>
</evidence>
<evidence type="ECO:0000313" key="8">
    <source>
        <dbReference type="EMBL" id="GFG29669.1"/>
    </source>
</evidence>
<evidence type="ECO:0000313" key="9">
    <source>
        <dbReference type="Proteomes" id="UP000502823"/>
    </source>
</evidence>
<keyword evidence="5 7" id="KW-0378">Hydrolase</keyword>
<sequence length="614" mass="72033">MGVQRLTSVRVRTVWLKVTMPKACRMSLMWDSPSLQSPFSASSDIYCYGELLHTVQMSFIFPDSKTFVDMKMKYPRNEIWQRFREMMNRTDNNPSPADISSFVDETFDPPGSEFEDWDPIDWIPYPKFLKKIRDPVFRGWARHLHLFWKELGRQMKYEVRNNTDLYSIIYVQHPVIVPGGRFREFYYWDSYWIIRGLLLSEMHNTVRGMLENFLSMVNTYGFIPNGGRIYYSRRSQPPLLIPMVKSYMDATKDIEFLRKNIDTIEEEFQYWMKNHSVVVVKDGKGYTLARYSAPSSGPRPESYREDYESAQVLRTEAERQNHYTQLKTAAESGWDFSTRWYITNSSHKGSLTDTMTQYIIPVELNAILCWNAQLLSEFYDTLDMANKTMQYRRLADMWLEAVDNVLWHDEVGIWLDYDLINGVKRNHFYPTNLAPLWTGCFKRRDLQVGKIMKYLERSQIMMYLGGIPTSLEHSGEQWDYPNAWPPLQYIVIMALEATEDIWAQNLAVEFATRWVRSNFKTFNESRVMYEKYDATFPGGHGSGGEYVNQIGFGWTNGVILELLEKYSQLLTVEDDVFTTERGWQHRPLHINSASSSLVTHVISLTVISTALLFL</sequence>
<reference evidence="9" key="1">
    <citation type="submission" date="2020-01" db="EMBL/GenBank/DDBJ databases">
        <title>Draft genome sequence of the Termite Coptotermes fromosanus.</title>
        <authorList>
            <person name="Itakura S."/>
            <person name="Yosikawa Y."/>
            <person name="Umezawa K."/>
        </authorList>
    </citation>
    <scope>NUCLEOTIDE SEQUENCE [LARGE SCALE GENOMIC DNA]</scope>
</reference>
<dbReference type="SUPFAM" id="SSF48208">
    <property type="entry name" value="Six-hairpin glycosidases"/>
    <property type="match status" value="1"/>
</dbReference>
<proteinExistence type="inferred from homology"/>
<dbReference type="InParanoid" id="A0A6L2PB47"/>
<dbReference type="Pfam" id="PF01204">
    <property type="entry name" value="Trehalase"/>
    <property type="match status" value="1"/>
</dbReference>
<evidence type="ECO:0000256" key="1">
    <source>
        <dbReference type="ARBA" id="ARBA00001576"/>
    </source>
</evidence>
<name>A0A6L2PB47_COPFO</name>
<evidence type="ECO:0000256" key="2">
    <source>
        <dbReference type="ARBA" id="ARBA00005615"/>
    </source>
</evidence>
<dbReference type="AlphaFoldDB" id="A0A6L2PB47"/>
<dbReference type="GO" id="GO:0004555">
    <property type="term" value="F:alpha,alpha-trehalase activity"/>
    <property type="evidence" value="ECO:0007669"/>
    <property type="project" value="UniProtKB-EC"/>
</dbReference>
<dbReference type="Proteomes" id="UP000502823">
    <property type="component" value="Unassembled WGS sequence"/>
</dbReference>
<dbReference type="GO" id="GO:0005993">
    <property type="term" value="P:trehalose catabolic process"/>
    <property type="evidence" value="ECO:0007669"/>
    <property type="project" value="TreeGrafter"/>
</dbReference>
<gene>
    <name evidence="8" type="ORF">Cfor_07124</name>
</gene>
<comment type="caution">
    <text evidence="8">The sequence shown here is derived from an EMBL/GenBank/DDBJ whole genome shotgun (WGS) entry which is preliminary data.</text>
</comment>
<dbReference type="PANTHER" id="PTHR23403:SF1">
    <property type="entry name" value="TREHALASE"/>
    <property type="match status" value="1"/>
</dbReference>
<dbReference type="EMBL" id="BLKM01000165">
    <property type="protein sequence ID" value="GFG29669.1"/>
    <property type="molecule type" value="Genomic_DNA"/>
</dbReference>
<organism evidence="8 9">
    <name type="scientific">Coptotermes formosanus</name>
    <name type="common">Formosan subterranean termite</name>
    <dbReference type="NCBI Taxonomy" id="36987"/>
    <lineage>
        <taxon>Eukaryota</taxon>
        <taxon>Metazoa</taxon>
        <taxon>Ecdysozoa</taxon>
        <taxon>Arthropoda</taxon>
        <taxon>Hexapoda</taxon>
        <taxon>Insecta</taxon>
        <taxon>Pterygota</taxon>
        <taxon>Neoptera</taxon>
        <taxon>Polyneoptera</taxon>
        <taxon>Dictyoptera</taxon>
        <taxon>Blattodea</taxon>
        <taxon>Blattoidea</taxon>
        <taxon>Termitoidae</taxon>
        <taxon>Rhinotermitidae</taxon>
        <taxon>Coptotermes</taxon>
    </lineage>
</organism>
<dbReference type="FunCoup" id="A0A6L2PB47">
    <property type="interactions" value="180"/>
</dbReference>
<dbReference type="PROSITE" id="PS00927">
    <property type="entry name" value="TREHALASE_1"/>
    <property type="match status" value="1"/>
</dbReference>